<dbReference type="PANTHER" id="PTHR33112">
    <property type="entry name" value="DOMAIN PROTEIN, PUTATIVE-RELATED"/>
    <property type="match status" value="1"/>
</dbReference>
<organism evidence="2 3">
    <name type="scientific">Lepidopterella palustris CBS 459.81</name>
    <dbReference type="NCBI Taxonomy" id="1314670"/>
    <lineage>
        <taxon>Eukaryota</taxon>
        <taxon>Fungi</taxon>
        <taxon>Dikarya</taxon>
        <taxon>Ascomycota</taxon>
        <taxon>Pezizomycotina</taxon>
        <taxon>Dothideomycetes</taxon>
        <taxon>Pleosporomycetidae</taxon>
        <taxon>Mytilinidiales</taxon>
        <taxon>Argynnaceae</taxon>
        <taxon>Lepidopterella</taxon>
    </lineage>
</organism>
<dbReference type="PANTHER" id="PTHR33112:SF10">
    <property type="entry name" value="TOL"/>
    <property type="match status" value="1"/>
</dbReference>
<protein>
    <submittedName>
        <fullName evidence="2">HET-domain-containing protein</fullName>
    </submittedName>
</protein>
<reference evidence="2 3" key="1">
    <citation type="journal article" date="2016" name="Nat. Commun.">
        <title>Ectomycorrhizal ecology is imprinted in the genome of the dominant symbiotic fungus Cenococcum geophilum.</title>
        <authorList>
            <consortium name="DOE Joint Genome Institute"/>
            <person name="Peter M."/>
            <person name="Kohler A."/>
            <person name="Ohm R.A."/>
            <person name="Kuo A."/>
            <person name="Krutzmann J."/>
            <person name="Morin E."/>
            <person name="Arend M."/>
            <person name="Barry K.W."/>
            <person name="Binder M."/>
            <person name="Choi C."/>
            <person name="Clum A."/>
            <person name="Copeland A."/>
            <person name="Grisel N."/>
            <person name="Haridas S."/>
            <person name="Kipfer T."/>
            <person name="LaButti K."/>
            <person name="Lindquist E."/>
            <person name="Lipzen A."/>
            <person name="Maire R."/>
            <person name="Meier B."/>
            <person name="Mihaltcheva S."/>
            <person name="Molinier V."/>
            <person name="Murat C."/>
            <person name="Poggeler S."/>
            <person name="Quandt C.A."/>
            <person name="Sperisen C."/>
            <person name="Tritt A."/>
            <person name="Tisserant E."/>
            <person name="Crous P.W."/>
            <person name="Henrissat B."/>
            <person name="Nehls U."/>
            <person name="Egli S."/>
            <person name="Spatafora J.W."/>
            <person name="Grigoriev I.V."/>
            <person name="Martin F.M."/>
        </authorList>
    </citation>
    <scope>NUCLEOTIDE SEQUENCE [LARGE SCALE GENOMIC DNA]</scope>
    <source>
        <strain evidence="2 3">CBS 459.81</strain>
    </source>
</reference>
<dbReference type="OrthoDB" id="2958217at2759"/>
<feature type="domain" description="Heterokaryon incompatibility" evidence="1">
    <location>
        <begin position="214"/>
        <end position="367"/>
    </location>
</feature>
<sequence>MVLLPTFWTSMFGSNRFLKLPAAHLCAMCKSMFEKDDGVGTSSNPHHQTMLDLESAALQDCIICVTVLDELRRIGSLDSDSASSERPFLNSQFWGASEKPPQPRGVAIYGLKRRLVCEFSLYPWSQIRHPIRPAQNLSTMPDLSESWPDHYIPPSTGDPAVSRLALSWFESCLEKHKNCGRGQDTSWTPLRLLDVSGEEPRLILTESEKPNGPYATMSHCWGPNPSFMRLTATNVEGMLNGISTEQLPENFRNAIEICRRLKLKYLWIDSLCIIQSGKDSENDWLHHLTAMRSIYSNCIINIAATRASNANESCYAERNPEHIRPQIVQCRQSRLSGVEPHLLVYVQLAIRGRQLTPLGSRGWVLQERILSPRVLHFGAKQVFWECSQSHNNCEAYPDGFLCINNPCAPFELPSKDAAPSNAHYELWQELIRNYAACSLTYPEPDKFAAFAGVAEHMASIFQEDYVAGFFRSELPEALLWFVVRETIPLRSPANSSTKYQAPSWSWASTNVPINMHRDYLRKHSLHNLEPTSLATVLGFRVDLVDPDNKFGQLLCAELTLKGRVVDLAWDNTSVMSCPEIRVPQIGYQHNNVFFFFDSEEDFYADQTEVVMLGVVCLADCYVDGLVLRRLKSNGVQKYRRIGKGRLYGNDIPANFIAIEERIISLV</sequence>
<evidence type="ECO:0000313" key="2">
    <source>
        <dbReference type="EMBL" id="OCK75987.1"/>
    </source>
</evidence>
<evidence type="ECO:0000313" key="3">
    <source>
        <dbReference type="Proteomes" id="UP000250266"/>
    </source>
</evidence>
<dbReference type="Pfam" id="PF06985">
    <property type="entry name" value="HET"/>
    <property type="match status" value="1"/>
</dbReference>
<name>A0A8E2E267_9PEZI</name>
<evidence type="ECO:0000259" key="1">
    <source>
        <dbReference type="Pfam" id="PF06985"/>
    </source>
</evidence>
<dbReference type="AlphaFoldDB" id="A0A8E2E267"/>
<dbReference type="InterPro" id="IPR010730">
    <property type="entry name" value="HET"/>
</dbReference>
<accession>A0A8E2E267</accession>
<gene>
    <name evidence="2" type="ORF">K432DRAFT_385786</name>
</gene>
<proteinExistence type="predicted"/>
<dbReference type="EMBL" id="KV745254">
    <property type="protein sequence ID" value="OCK75987.1"/>
    <property type="molecule type" value="Genomic_DNA"/>
</dbReference>
<dbReference type="Proteomes" id="UP000250266">
    <property type="component" value="Unassembled WGS sequence"/>
</dbReference>
<keyword evidence="3" id="KW-1185">Reference proteome</keyword>